<organism evidence="1 2">
    <name type="scientific">Oscillochloris trichoides DG-6</name>
    <dbReference type="NCBI Taxonomy" id="765420"/>
    <lineage>
        <taxon>Bacteria</taxon>
        <taxon>Bacillati</taxon>
        <taxon>Chloroflexota</taxon>
        <taxon>Chloroflexia</taxon>
        <taxon>Chloroflexales</taxon>
        <taxon>Chloroflexineae</taxon>
        <taxon>Oscillochloridaceae</taxon>
        <taxon>Oscillochloris</taxon>
    </lineage>
</organism>
<reference evidence="1 2" key="1">
    <citation type="journal article" date="2011" name="J. Bacteriol.">
        <title>Draft genome sequence of the anoxygenic filamentous phototrophic bacterium Oscillochloris trichoides subsp. DG-6.</title>
        <authorList>
            <person name="Kuznetsov B.B."/>
            <person name="Ivanovsky R.N."/>
            <person name="Keppen O.I."/>
            <person name="Sukhacheva M.V."/>
            <person name="Bumazhkin B.K."/>
            <person name="Patutina E.O."/>
            <person name="Beletsky A.V."/>
            <person name="Mardanov A.V."/>
            <person name="Baslerov R.V."/>
            <person name="Panteleeva A.N."/>
            <person name="Kolganova T.V."/>
            <person name="Ravin N.V."/>
            <person name="Skryabin K.G."/>
        </authorList>
    </citation>
    <scope>NUCLEOTIDE SEQUENCE [LARGE SCALE GENOMIC DNA]</scope>
    <source>
        <strain evidence="1 2">DG-6</strain>
    </source>
</reference>
<sequence length="125" mass="13910">MQINQISGQIVDAAMKVHTTLGPGLLESAYEVCLAHELRKRGIKLYTQVTLPVTYDGVQIDAGYRLDLFVEETVIVELKAVSKVLPIHEAQLLSYLKLSGCKLGLLINFHVVHLKDGIKRMVNNI</sequence>
<comment type="caution">
    <text evidence="1">The sequence shown here is derived from an EMBL/GenBank/DDBJ whole genome shotgun (WGS) entry which is preliminary data.</text>
</comment>
<dbReference type="Pfam" id="PF13366">
    <property type="entry name" value="PDDEXK_3"/>
    <property type="match status" value="1"/>
</dbReference>
<dbReference type="eggNOG" id="COG0614">
    <property type="taxonomic scope" value="Bacteria"/>
</dbReference>
<dbReference type="EMBL" id="ADVR01000106">
    <property type="protein sequence ID" value="EFO79725.1"/>
    <property type="molecule type" value="Genomic_DNA"/>
</dbReference>
<name>E1IGF9_9CHLR</name>
<dbReference type="STRING" id="765420.OSCT_2410"/>
<evidence type="ECO:0008006" key="3">
    <source>
        <dbReference type="Google" id="ProtNLM"/>
    </source>
</evidence>
<keyword evidence="2" id="KW-1185">Reference proteome</keyword>
<evidence type="ECO:0000313" key="2">
    <source>
        <dbReference type="Proteomes" id="UP000054010"/>
    </source>
</evidence>
<dbReference type="NCBIfam" id="TIGR04256">
    <property type="entry name" value="GxxExxY"/>
    <property type="match status" value="1"/>
</dbReference>
<dbReference type="HOGENOM" id="CLU_134960_1_0_0"/>
<proteinExistence type="predicted"/>
<dbReference type="OrthoDB" id="9806869at2"/>
<dbReference type="AlphaFoldDB" id="E1IGF9"/>
<accession>E1IGF9</accession>
<dbReference type="InterPro" id="IPR026350">
    <property type="entry name" value="GxxExxY"/>
</dbReference>
<evidence type="ECO:0000313" key="1">
    <source>
        <dbReference type="EMBL" id="EFO79725.1"/>
    </source>
</evidence>
<gene>
    <name evidence="1" type="ORF">OSCT_2410</name>
</gene>
<protein>
    <recommendedName>
        <fullName evidence="3">GxxExxY protein</fullName>
    </recommendedName>
</protein>
<dbReference type="Proteomes" id="UP000054010">
    <property type="component" value="Unassembled WGS sequence"/>
</dbReference>